<evidence type="ECO:0000259" key="3">
    <source>
        <dbReference type="Pfam" id="PF19077"/>
    </source>
</evidence>
<evidence type="ECO:0000313" key="4">
    <source>
        <dbReference type="EMBL" id="TVU67073.1"/>
    </source>
</evidence>
<dbReference type="RefSeq" id="WP_144728125.1">
    <property type="nucleotide sequence ID" value="NZ_CAWOWR010000088.1"/>
</dbReference>
<proteinExistence type="predicted"/>
<dbReference type="InterPro" id="IPR013783">
    <property type="entry name" value="Ig-like_fold"/>
</dbReference>
<feature type="domain" description="Bacterial Ig-like" evidence="3">
    <location>
        <begin position="6"/>
        <end position="83"/>
    </location>
</feature>
<dbReference type="Proteomes" id="UP000319941">
    <property type="component" value="Unassembled WGS sequence"/>
</dbReference>
<keyword evidence="5" id="KW-1185">Reference proteome</keyword>
<evidence type="ECO:0000256" key="1">
    <source>
        <dbReference type="SAM" id="MobiDB-lite"/>
    </source>
</evidence>
<dbReference type="InterPro" id="IPR044016">
    <property type="entry name" value="Big_13"/>
</dbReference>
<dbReference type="Pfam" id="PF17936">
    <property type="entry name" value="Big_6"/>
    <property type="match status" value="2"/>
</dbReference>
<name>A0A558HD68_9GAMM</name>
<gene>
    <name evidence="4" type="ORF">FQP86_17540</name>
</gene>
<dbReference type="Gene3D" id="3.30.420.430">
    <property type="match status" value="1"/>
</dbReference>
<feature type="non-terminal residue" evidence="4">
    <location>
        <position position="1"/>
    </location>
</feature>
<dbReference type="OrthoDB" id="8884034at2"/>
<dbReference type="NCBIfam" id="NF033510">
    <property type="entry name" value="Ca_tandemer"/>
    <property type="match status" value="4"/>
</dbReference>
<protein>
    <submittedName>
        <fullName evidence="4">DUF4175 domain-containing protein</fullName>
    </submittedName>
</protein>
<reference evidence="4 5" key="1">
    <citation type="submission" date="2019-07" db="EMBL/GenBank/DDBJ databases">
        <title>Diversity of Bacteria from Kongsfjorden, Arctic.</title>
        <authorList>
            <person name="Yu Y."/>
        </authorList>
    </citation>
    <scope>NUCLEOTIDE SEQUENCE [LARGE SCALE GENOMIC DNA]</scope>
    <source>
        <strain evidence="4 5">SM1923</strain>
    </source>
</reference>
<feature type="domain" description="Bacterial Ig" evidence="2">
    <location>
        <begin position="85"/>
        <end position="160"/>
    </location>
</feature>
<feature type="non-terminal residue" evidence="4">
    <location>
        <position position="407"/>
    </location>
</feature>
<feature type="region of interest" description="Disordered" evidence="1">
    <location>
        <begin position="381"/>
        <end position="407"/>
    </location>
</feature>
<dbReference type="Gene3D" id="2.60.40.10">
    <property type="entry name" value="Immunoglobulins"/>
    <property type="match status" value="3"/>
</dbReference>
<feature type="domain" description="Bacterial Ig" evidence="2">
    <location>
        <begin position="276"/>
        <end position="356"/>
    </location>
</feature>
<accession>A0A558HD68</accession>
<dbReference type="AlphaFoldDB" id="A0A558HD68"/>
<organism evidence="4 5">
    <name type="scientific">Cobetia crustatorum</name>
    <dbReference type="NCBI Taxonomy" id="553385"/>
    <lineage>
        <taxon>Bacteria</taxon>
        <taxon>Pseudomonadati</taxon>
        <taxon>Pseudomonadota</taxon>
        <taxon>Gammaproteobacteria</taxon>
        <taxon>Oceanospirillales</taxon>
        <taxon>Halomonadaceae</taxon>
        <taxon>Cobetia</taxon>
    </lineage>
</organism>
<dbReference type="InterPro" id="IPR039329">
    <property type="entry name" value="SIAE"/>
</dbReference>
<dbReference type="InterPro" id="IPR041498">
    <property type="entry name" value="Big_6"/>
</dbReference>
<comment type="caution">
    <text evidence="4">The sequence shown here is derived from an EMBL/GenBank/DDBJ whole genome shotgun (WGS) entry which is preliminary data.</text>
</comment>
<sequence length="407" mass="40001">LTSGDSTNDSLPTLTGNAEIGSTVTVMIDDQAIGTAMADANGAWTFTPETELADGEHVFTVTATDAAGNISVPSAEFALIVDTAAPEAPLLDETDGTSVVGTGEVRASIEITNANGDVVGSAIVDADGTFSVELTPEQAAGSELTATATDAAGNASEPSAAITVPVDADITAPEAPTITSVSDDVEAVTGPLTSGDSTNDSLPTLTGNAEIGSTVTVMIDGQAIGTAMADANGAWTFTPETELADGEHAFTVTATDAAGNISVPSAEFALIVDTAAPEAPLLDETDGTSVVGTGEVGASIEITNANGDVVGSAIVDADGTFSVELTPEQAAGSELTATATDAAGNASEPSAAITVPEDADITAPEAPTITSVSDDMEAVTGTLTSGDSTNDSLPTLTGNAEIGSTVT</sequence>
<dbReference type="GO" id="GO:0001681">
    <property type="term" value="F:sialate O-acetylesterase activity"/>
    <property type="evidence" value="ECO:0007669"/>
    <property type="project" value="InterPro"/>
</dbReference>
<dbReference type="Pfam" id="PF19077">
    <property type="entry name" value="Big_13"/>
    <property type="match status" value="2"/>
</dbReference>
<evidence type="ECO:0000313" key="5">
    <source>
        <dbReference type="Proteomes" id="UP000319941"/>
    </source>
</evidence>
<dbReference type="PANTHER" id="PTHR22901">
    <property type="entry name" value="SIALATE O-ACETYLESTERASE"/>
    <property type="match status" value="1"/>
</dbReference>
<dbReference type="EMBL" id="VNFH01000030">
    <property type="protein sequence ID" value="TVU67073.1"/>
    <property type="molecule type" value="Genomic_DNA"/>
</dbReference>
<evidence type="ECO:0000259" key="2">
    <source>
        <dbReference type="Pfam" id="PF17936"/>
    </source>
</evidence>
<dbReference type="PANTHER" id="PTHR22901:SF0">
    <property type="entry name" value="SIALATE O-ACETYLESTERASE"/>
    <property type="match status" value="1"/>
</dbReference>
<feature type="domain" description="Bacterial Ig-like" evidence="3">
    <location>
        <begin position="183"/>
        <end position="274"/>
    </location>
</feature>
<dbReference type="GO" id="GO:0005975">
    <property type="term" value="P:carbohydrate metabolic process"/>
    <property type="evidence" value="ECO:0007669"/>
    <property type="project" value="TreeGrafter"/>
</dbReference>